<evidence type="ECO:0000259" key="8">
    <source>
        <dbReference type="Pfam" id="PF08281"/>
    </source>
</evidence>
<dbReference type="Gene3D" id="1.10.10.10">
    <property type="entry name" value="Winged helix-like DNA-binding domain superfamily/Winged helix DNA-binding domain"/>
    <property type="match status" value="1"/>
</dbReference>
<evidence type="ECO:0000313" key="9">
    <source>
        <dbReference type="EMBL" id="MBB6678565.1"/>
    </source>
</evidence>
<dbReference type="Gene3D" id="1.10.1740.10">
    <property type="match status" value="1"/>
</dbReference>
<dbReference type="CDD" id="cd06171">
    <property type="entry name" value="Sigma70_r4"/>
    <property type="match status" value="1"/>
</dbReference>
<dbReference type="InterPro" id="IPR013249">
    <property type="entry name" value="RNA_pol_sigma70_r4_t2"/>
</dbReference>
<evidence type="ECO:0000256" key="1">
    <source>
        <dbReference type="ARBA" id="ARBA00010641"/>
    </source>
</evidence>
<evidence type="ECO:0000256" key="4">
    <source>
        <dbReference type="ARBA" id="ARBA00023125"/>
    </source>
</evidence>
<evidence type="ECO:0000256" key="5">
    <source>
        <dbReference type="ARBA" id="ARBA00023163"/>
    </source>
</evidence>
<dbReference type="Pfam" id="PF04542">
    <property type="entry name" value="Sigma70_r2"/>
    <property type="match status" value="1"/>
</dbReference>
<keyword evidence="2" id="KW-0805">Transcription regulation</keyword>
<evidence type="ECO:0000313" key="10">
    <source>
        <dbReference type="Proteomes" id="UP000574133"/>
    </source>
</evidence>
<keyword evidence="3" id="KW-0731">Sigma factor</keyword>
<accession>A0A841TER4</accession>
<feature type="domain" description="RNA polymerase sigma-70 region 2" evidence="7">
    <location>
        <begin position="24"/>
        <end position="92"/>
    </location>
</feature>
<evidence type="ECO:0000256" key="6">
    <source>
        <dbReference type="SAM" id="MobiDB-lite"/>
    </source>
</evidence>
<feature type="region of interest" description="Disordered" evidence="6">
    <location>
        <begin position="185"/>
        <end position="212"/>
    </location>
</feature>
<dbReference type="InterPro" id="IPR036388">
    <property type="entry name" value="WH-like_DNA-bd_sf"/>
</dbReference>
<dbReference type="PANTHER" id="PTHR43133">
    <property type="entry name" value="RNA POLYMERASE ECF-TYPE SIGMA FACTO"/>
    <property type="match status" value="1"/>
</dbReference>
<evidence type="ECO:0000259" key="7">
    <source>
        <dbReference type="Pfam" id="PF04542"/>
    </source>
</evidence>
<dbReference type="SUPFAM" id="SSF88946">
    <property type="entry name" value="Sigma2 domain of RNA polymerase sigma factors"/>
    <property type="match status" value="1"/>
</dbReference>
<dbReference type="SUPFAM" id="SSF88659">
    <property type="entry name" value="Sigma3 and sigma4 domains of RNA polymerase sigma factors"/>
    <property type="match status" value="1"/>
</dbReference>
<gene>
    <name evidence="9" type="ORF">H4Q31_14835</name>
</gene>
<evidence type="ECO:0000256" key="3">
    <source>
        <dbReference type="ARBA" id="ARBA00023082"/>
    </source>
</evidence>
<dbReference type="PANTHER" id="PTHR43133:SF52">
    <property type="entry name" value="ECF RNA POLYMERASE SIGMA FACTOR SIGL"/>
    <property type="match status" value="1"/>
</dbReference>
<dbReference type="InterPro" id="IPR014284">
    <property type="entry name" value="RNA_pol_sigma-70_dom"/>
</dbReference>
<comment type="similarity">
    <text evidence="1">Belongs to the sigma-70 factor family. ECF subfamily.</text>
</comment>
<dbReference type="InterPro" id="IPR013324">
    <property type="entry name" value="RNA_pol_sigma_r3/r4-like"/>
</dbReference>
<dbReference type="RefSeq" id="WP_185179831.1">
    <property type="nucleotide sequence ID" value="NZ_CBCSEP010000006.1"/>
</dbReference>
<comment type="caution">
    <text evidence="9">The sequence shown here is derived from an EMBL/GenBank/DDBJ whole genome shotgun (WGS) entry which is preliminary data.</text>
</comment>
<keyword evidence="5" id="KW-0804">Transcription</keyword>
<dbReference type="InterPro" id="IPR039425">
    <property type="entry name" value="RNA_pol_sigma-70-like"/>
</dbReference>
<dbReference type="EMBL" id="JACJVN010000057">
    <property type="protein sequence ID" value="MBB6678565.1"/>
    <property type="molecule type" value="Genomic_DNA"/>
</dbReference>
<organism evidence="9 10">
    <name type="scientific">Cohnella lubricantis</name>
    <dbReference type="NCBI Taxonomy" id="2163172"/>
    <lineage>
        <taxon>Bacteria</taxon>
        <taxon>Bacillati</taxon>
        <taxon>Bacillota</taxon>
        <taxon>Bacilli</taxon>
        <taxon>Bacillales</taxon>
        <taxon>Paenibacillaceae</taxon>
        <taxon>Cohnella</taxon>
    </lineage>
</organism>
<sequence>MPSQLMLLSAGPLAALPVSVQQEIYQEFYELVYGIIYYMVWDHGATEDLIQESFLKVVLNAPPIEEEAKLRSWIKTVVRNSVYSFLRKNKRRFGEMNVDSAVTNQHLHAYAQLAASVEQQIEFKLMSETVERALVELKPEHQALLEMRWKQELSYKEMACLLNTSEETVKHKLHRARTAMRKRLDKLWGEPKQASRSRRPQTSGLGIQAGKW</sequence>
<dbReference type="GO" id="GO:0006352">
    <property type="term" value="P:DNA-templated transcription initiation"/>
    <property type="evidence" value="ECO:0007669"/>
    <property type="project" value="InterPro"/>
</dbReference>
<name>A0A841TER4_9BACL</name>
<dbReference type="Pfam" id="PF08281">
    <property type="entry name" value="Sigma70_r4_2"/>
    <property type="match status" value="1"/>
</dbReference>
<proteinExistence type="inferred from homology"/>
<dbReference type="NCBIfam" id="TIGR02937">
    <property type="entry name" value="sigma70-ECF"/>
    <property type="match status" value="1"/>
</dbReference>
<dbReference type="GO" id="GO:0016987">
    <property type="term" value="F:sigma factor activity"/>
    <property type="evidence" value="ECO:0007669"/>
    <property type="project" value="UniProtKB-KW"/>
</dbReference>
<dbReference type="AlphaFoldDB" id="A0A841TER4"/>
<reference evidence="9 10" key="1">
    <citation type="submission" date="2020-08" db="EMBL/GenBank/DDBJ databases">
        <title>Cohnella phylogeny.</title>
        <authorList>
            <person name="Dunlap C."/>
        </authorList>
    </citation>
    <scope>NUCLEOTIDE SEQUENCE [LARGE SCALE GENOMIC DNA]</scope>
    <source>
        <strain evidence="9 10">DSM 103658</strain>
    </source>
</reference>
<dbReference type="GO" id="GO:0003677">
    <property type="term" value="F:DNA binding"/>
    <property type="evidence" value="ECO:0007669"/>
    <property type="project" value="UniProtKB-KW"/>
</dbReference>
<dbReference type="InterPro" id="IPR013325">
    <property type="entry name" value="RNA_pol_sigma_r2"/>
</dbReference>
<dbReference type="InterPro" id="IPR007627">
    <property type="entry name" value="RNA_pol_sigma70_r2"/>
</dbReference>
<dbReference type="Proteomes" id="UP000574133">
    <property type="component" value="Unassembled WGS sequence"/>
</dbReference>
<keyword evidence="10" id="KW-1185">Reference proteome</keyword>
<feature type="domain" description="RNA polymerase sigma factor 70 region 4 type 2" evidence="8">
    <location>
        <begin position="129"/>
        <end position="180"/>
    </location>
</feature>
<protein>
    <submittedName>
        <fullName evidence="9">Sigma-70 family RNA polymerase sigma factor</fullName>
    </submittedName>
</protein>
<evidence type="ECO:0000256" key="2">
    <source>
        <dbReference type="ARBA" id="ARBA00023015"/>
    </source>
</evidence>
<keyword evidence="4" id="KW-0238">DNA-binding</keyword>